<feature type="domain" description="AMP-dependent synthetase/ligase" evidence="3">
    <location>
        <begin position="25"/>
        <end position="353"/>
    </location>
</feature>
<dbReference type="Pfam" id="PF23562">
    <property type="entry name" value="AMP-binding_C_3"/>
    <property type="match status" value="1"/>
</dbReference>
<dbReference type="InterPro" id="IPR000873">
    <property type="entry name" value="AMP-dep_synth/lig_dom"/>
</dbReference>
<dbReference type="SUPFAM" id="SSF56801">
    <property type="entry name" value="Acetyl-CoA synthetase-like"/>
    <property type="match status" value="1"/>
</dbReference>
<evidence type="ECO:0000256" key="1">
    <source>
        <dbReference type="ARBA" id="ARBA00022741"/>
    </source>
</evidence>
<dbReference type="Gene3D" id="3.40.50.12780">
    <property type="entry name" value="N-terminal domain of ligase-like"/>
    <property type="match status" value="1"/>
</dbReference>
<dbReference type="RefSeq" id="WP_088399002.1">
    <property type="nucleotide sequence ID" value="NZ_JAZGZP010000011.1"/>
</dbReference>
<accession>A0ABW8P8R9</accession>
<evidence type="ECO:0000259" key="3">
    <source>
        <dbReference type="Pfam" id="PF00501"/>
    </source>
</evidence>
<comment type="caution">
    <text evidence="4">The sequence shown here is derived from an EMBL/GenBank/DDBJ whole genome shotgun (WGS) entry which is preliminary data.</text>
</comment>
<dbReference type="PANTHER" id="PTHR43272">
    <property type="entry name" value="LONG-CHAIN-FATTY-ACID--COA LIGASE"/>
    <property type="match status" value="1"/>
</dbReference>
<keyword evidence="2" id="KW-0067">ATP-binding</keyword>
<dbReference type="InterPro" id="IPR042099">
    <property type="entry name" value="ANL_N_sf"/>
</dbReference>
<sequence length="525" mass="61277">MQKAQINNLIDEIESNKEGKIISFYKDKRIEISFEELYPKIRHVVSFLCQKGYNATTTIGILGRNNLEWVIMDFACIYCGIKLVPLEPNTDVNYLQEYGVNLNCIFVDKYYMDKLDKLNLSDLECICMNDLIDSKIIPIEIKQKGHQYTSEEVISYKMTSGSTGKPKIIGHSVEGIENTINGVQNLFKHNHRERLLIFLPLNLLQQRYWLYSAVFFKFTIIIVPKEYLFVSLKTEKPTVLMGVPYIYELLYRDFTSILKKNIEIKRAYRQFIESDAATRGIFLPFMDYLGGHINYLWTGSSPIPKEVLQFYFSMNIPLYQGYGMNETCIIAKNYPDNNKIGSVGKIFPNIELRFDENDQILIKNKYPICRSYFVAPVGDQDNTFLKDGYIATGDQGYMDEEGYLFITNRVKEMIALSSSKKIMPRSIEEKIGADPQVKFCIVYGDNRPYLTALIIPHSEDVTYSEIEPLVKRYNTTCHPEEYIYKFFVTHDDFTEENDLISNQNKIKRKNIYEKYKTQFEELYDV</sequence>
<keyword evidence="1" id="KW-0547">Nucleotide-binding</keyword>
<reference evidence="4 5" key="1">
    <citation type="submission" date="2024-02" db="EMBL/GenBank/DDBJ databases">
        <title>Comparative Genomic Analysis of Flavobacterium Species Causing Columnaris Disease of Freshwater Fish in Thailand: Insights into Virulence and Resistance Mechanisms.</title>
        <authorList>
            <person name="Nguyen D."/>
            <person name="Chokmangmeepisarn P."/>
            <person name="Khianchaikhan K."/>
            <person name="Morishita M."/>
            <person name="Bunnoy A."/>
            <person name="Rodkhum C."/>
        </authorList>
    </citation>
    <scope>NUCLEOTIDE SEQUENCE [LARGE SCALE GENOMIC DNA]</scope>
    <source>
        <strain evidence="4 5">CNRT2201</strain>
    </source>
</reference>
<organism evidence="4 5">
    <name type="scientific">Flavobacterium oreochromis</name>
    <dbReference type="NCBI Taxonomy" id="2906078"/>
    <lineage>
        <taxon>Bacteria</taxon>
        <taxon>Pseudomonadati</taxon>
        <taxon>Bacteroidota</taxon>
        <taxon>Flavobacteriia</taxon>
        <taxon>Flavobacteriales</taxon>
        <taxon>Flavobacteriaceae</taxon>
        <taxon>Flavobacterium</taxon>
    </lineage>
</organism>
<evidence type="ECO:0000256" key="2">
    <source>
        <dbReference type="ARBA" id="ARBA00022840"/>
    </source>
</evidence>
<keyword evidence="5" id="KW-1185">Reference proteome</keyword>
<evidence type="ECO:0000313" key="5">
    <source>
        <dbReference type="Proteomes" id="UP001621706"/>
    </source>
</evidence>
<dbReference type="PANTHER" id="PTHR43272:SF33">
    <property type="entry name" value="AMP-BINDING DOMAIN-CONTAINING PROTEIN-RELATED"/>
    <property type="match status" value="1"/>
</dbReference>
<dbReference type="EMBL" id="JAZGZP010000011">
    <property type="protein sequence ID" value="MFK7000953.1"/>
    <property type="molecule type" value="Genomic_DNA"/>
</dbReference>
<proteinExistence type="predicted"/>
<dbReference type="PROSITE" id="PS00455">
    <property type="entry name" value="AMP_BINDING"/>
    <property type="match status" value="1"/>
</dbReference>
<dbReference type="Proteomes" id="UP001621706">
    <property type="component" value="Unassembled WGS sequence"/>
</dbReference>
<protein>
    <submittedName>
        <fullName evidence="4">AMP-binding protein</fullName>
    </submittedName>
</protein>
<dbReference type="Pfam" id="PF00501">
    <property type="entry name" value="AMP-binding"/>
    <property type="match status" value="1"/>
</dbReference>
<evidence type="ECO:0000313" key="4">
    <source>
        <dbReference type="EMBL" id="MFK7000953.1"/>
    </source>
</evidence>
<gene>
    <name evidence="4" type="ORF">V3I07_08595</name>
</gene>
<name>A0ABW8P8R9_9FLAO</name>
<dbReference type="InterPro" id="IPR020845">
    <property type="entry name" value="AMP-binding_CS"/>
</dbReference>